<dbReference type="RefSeq" id="WP_135496580.1">
    <property type="nucleotide sequence ID" value="NZ_SRLD01000006.1"/>
</dbReference>
<evidence type="ECO:0000256" key="2">
    <source>
        <dbReference type="SAM" id="SignalP"/>
    </source>
</evidence>
<feature type="region of interest" description="Disordered" evidence="1">
    <location>
        <begin position="263"/>
        <end position="286"/>
    </location>
</feature>
<keyword evidence="4" id="KW-1185">Reference proteome</keyword>
<proteinExistence type="predicted"/>
<dbReference type="PROSITE" id="PS51257">
    <property type="entry name" value="PROKAR_LIPOPROTEIN"/>
    <property type="match status" value="1"/>
</dbReference>
<keyword evidence="2" id="KW-0732">Signal</keyword>
<evidence type="ECO:0000313" key="4">
    <source>
        <dbReference type="Proteomes" id="UP000297739"/>
    </source>
</evidence>
<dbReference type="AlphaFoldDB" id="A0A4Z0PQE3"/>
<dbReference type="Proteomes" id="UP000297739">
    <property type="component" value="Unassembled WGS sequence"/>
</dbReference>
<evidence type="ECO:0000256" key="1">
    <source>
        <dbReference type="SAM" id="MobiDB-lite"/>
    </source>
</evidence>
<accession>A0A4Z0PQE3</accession>
<name>A0A4Z0PQE3_9BACT</name>
<protein>
    <submittedName>
        <fullName evidence="3">Uncharacterized protein</fullName>
    </submittedName>
</protein>
<dbReference type="OrthoDB" id="876970at2"/>
<evidence type="ECO:0000313" key="3">
    <source>
        <dbReference type="EMBL" id="TGE18621.1"/>
    </source>
</evidence>
<dbReference type="EMBL" id="SRLD01000006">
    <property type="protein sequence ID" value="TGE18621.1"/>
    <property type="molecule type" value="Genomic_DNA"/>
</dbReference>
<reference evidence="3 4" key="1">
    <citation type="submission" date="2019-04" db="EMBL/GenBank/DDBJ databases">
        <authorList>
            <person name="Feng G."/>
            <person name="Zhang J."/>
            <person name="Zhu H."/>
        </authorList>
    </citation>
    <scope>NUCLEOTIDE SEQUENCE [LARGE SCALE GENOMIC DNA]</scope>
    <source>
        <strain evidence="3 4">JCM 17223</strain>
    </source>
</reference>
<organism evidence="3 4">
    <name type="scientific">Hymenobacter elongatus</name>
    <dbReference type="NCBI Taxonomy" id="877208"/>
    <lineage>
        <taxon>Bacteria</taxon>
        <taxon>Pseudomonadati</taxon>
        <taxon>Bacteroidota</taxon>
        <taxon>Cytophagia</taxon>
        <taxon>Cytophagales</taxon>
        <taxon>Hymenobacteraceae</taxon>
        <taxon>Hymenobacter</taxon>
    </lineage>
</organism>
<feature type="signal peptide" evidence="2">
    <location>
        <begin position="1"/>
        <end position="18"/>
    </location>
</feature>
<gene>
    <name evidence="3" type="ORF">E5J99_04770</name>
</gene>
<comment type="caution">
    <text evidence="3">The sequence shown here is derived from an EMBL/GenBank/DDBJ whole genome shotgun (WGS) entry which is preliminary data.</text>
</comment>
<feature type="chain" id="PRO_5021198206" evidence="2">
    <location>
        <begin position="19"/>
        <end position="286"/>
    </location>
</feature>
<sequence>MNLRYSLLRGALATLITAAGLTSCAPSYYLAVKPGQPDSEWPDGRPSMSTNFDWVEVQVCYSHLRDKELLLEVEIRNGSDSAVAVNPGTFYYQPVMMDRATAKQNAVQMNASVTFVPAQVYAIDPEHRLEQLRTKLDSEARKANGTSALEWLSLVGNLAEDLTPVKGTEKEKQAEEVRREQARLDSRIYFEDQRMDHAVKADQTVIEKEFWETKMLRKHILQPGELVHGYVTFPAIDQTLLLRVAMPVGERTLIFDFDQERKKAQYEPQPTTPASVSAAPPAPSVR</sequence>